<dbReference type="PRINTS" id="PR02008">
    <property type="entry name" value="RCMTFAMILY"/>
</dbReference>
<dbReference type="InterPro" id="IPR001678">
    <property type="entry name" value="MeTrfase_RsmB-F_NOP2_dom"/>
</dbReference>
<dbReference type="PANTHER" id="PTHR22808">
    <property type="entry name" value="NCL1 YEAST -RELATED NOL1/NOP2/FMU SUN DOMAIN-CONTAINING"/>
    <property type="match status" value="1"/>
</dbReference>
<keyword evidence="8" id="KW-1185">Reference proteome</keyword>
<dbReference type="PROSITE" id="PS51686">
    <property type="entry name" value="SAM_MT_RSMB_NOP"/>
    <property type="match status" value="1"/>
</dbReference>
<feature type="binding site" evidence="5">
    <location>
        <position position="144"/>
    </location>
    <ligand>
        <name>S-adenosyl-L-methionine</name>
        <dbReference type="ChEBI" id="CHEBI:59789"/>
    </ligand>
</feature>
<feature type="domain" description="SAM-dependent MTase RsmB/NOP-type" evidence="6">
    <location>
        <begin position="24"/>
        <end position="343"/>
    </location>
</feature>
<evidence type="ECO:0000259" key="6">
    <source>
        <dbReference type="PROSITE" id="PS51686"/>
    </source>
</evidence>
<dbReference type="Pfam" id="PF01189">
    <property type="entry name" value="Methyltr_RsmB-F"/>
    <property type="match status" value="1"/>
</dbReference>
<gene>
    <name evidence="7" type="ORF">PFJ87_08g00470</name>
</gene>
<feature type="active site" description="Nucleophile" evidence="5">
    <location>
        <position position="246"/>
    </location>
</feature>
<evidence type="ECO:0000256" key="4">
    <source>
        <dbReference type="ARBA" id="ARBA00022884"/>
    </source>
</evidence>
<feature type="binding site" evidence="5">
    <location>
        <position position="171"/>
    </location>
    <ligand>
        <name>S-adenosyl-L-methionine</name>
        <dbReference type="ChEBI" id="CHEBI:59789"/>
    </ligand>
</feature>
<keyword evidence="1 5" id="KW-0489">Methyltransferase</keyword>
<keyword evidence="4 5" id="KW-0694">RNA-binding</keyword>
<sequence length="515" mass="58251">MPRSEYMEYYKRVLAMEPDDFEEFDKSVGKDLAYAFRVTNTPLANMIKSRIEQYPFVRRIKCLENVYEFHKKKEKDDEYRMFTSFLINQTSVGLIQRQEIVSMIPVLLMDLKEDSKVIDMCAAPGSKTKQILEVVTKGLVIANDANGKRIKVLVSETAKKPNGSLIVTKHDATAFPKVYEGGSLIRFDRVFCDVVCSSDGTVRKSPGLLDGWKVSRSTSLFDTQLKILRRGCSLAAKGGLVSYSTCSLNPIENECVVQKVLLEGEFELVDFRGDPRLSLFPAYGDGTKIVFREGLKKWETSDKIFKNPNYRPSDVDLGLEKCIRFYPHDQDTGGFFVAILRRKDGIEKAMAKREAPDPSFKRFIFFPSNVRDDMFKTYSMCMDGELYKKTERSRTISFVTGVAARVLSENPGLNVISAGYRILEKSGLANAEFYLKNLFHAGGGFECNLVISLDQFKLLLNETFADNTLLGFEHIGLAICKIEEMGITLCGYGSHTSFTLFMNNNLRKALKDLIL</sequence>
<dbReference type="InterPro" id="IPR049560">
    <property type="entry name" value="MeTrfase_RsmB-F_NOP2_cat"/>
</dbReference>
<evidence type="ECO:0000256" key="1">
    <source>
        <dbReference type="ARBA" id="ARBA00022603"/>
    </source>
</evidence>
<dbReference type="SUPFAM" id="SSF53335">
    <property type="entry name" value="S-adenosyl-L-methionine-dependent methyltransferases"/>
    <property type="match status" value="1"/>
</dbReference>
<keyword evidence="3 5" id="KW-0949">S-adenosyl-L-methionine</keyword>
<reference evidence="7 8" key="1">
    <citation type="submission" date="2023-02" db="EMBL/GenBank/DDBJ databases">
        <title>Encephalitozoon hellem ATCC 50451 complete genome.</title>
        <authorList>
            <person name="Mascarenhas dos Santos A.C."/>
            <person name="Julian A.T."/>
            <person name="Pombert J.-F."/>
        </authorList>
    </citation>
    <scope>NUCLEOTIDE SEQUENCE [LARGE SCALE GENOMIC DNA]</scope>
    <source>
        <strain evidence="7 8">ATCC 50451</strain>
    </source>
</reference>
<organism evidence="7 8">
    <name type="scientific">Encephalitozoon hellem</name>
    <name type="common">Microsporidian parasite</name>
    <dbReference type="NCBI Taxonomy" id="27973"/>
    <lineage>
        <taxon>Eukaryota</taxon>
        <taxon>Fungi</taxon>
        <taxon>Fungi incertae sedis</taxon>
        <taxon>Microsporidia</taxon>
        <taxon>Unikaryonidae</taxon>
        <taxon>Encephalitozoon</taxon>
    </lineage>
</organism>
<feature type="binding site" evidence="5">
    <location>
        <begin position="121"/>
        <end position="127"/>
    </location>
    <ligand>
        <name>S-adenosyl-L-methionine</name>
        <dbReference type="ChEBI" id="CHEBI:59789"/>
    </ligand>
</feature>
<protein>
    <submittedName>
        <fullName evidence="7">NOL1/NOP2/sun-like protein</fullName>
    </submittedName>
</protein>
<evidence type="ECO:0000313" key="7">
    <source>
        <dbReference type="EMBL" id="WEL39189.1"/>
    </source>
</evidence>
<evidence type="ECO:0000256" key="5">
    <source>
        <dbReference type="PROSITE-ProRule" id="PRU01023"/>
    </source>
</evidence>
<evidence type="ECO:0000313" key="8">
    <source>
        <dbReference type="Proteomes" id="UP001217963"/>
    </source>
</evidence>
<keyword evidence="2 5" id="KW-0808">Transferase</keyword>
<dbReference type="PANTHER" id="PTHR22808:SF1">
    <property type="entry name" value="RNA CYTOSINE-C(5)-METHYLTRANSFERASE NSUN2-RELATED"/>
    <property type="match status" value="1"/>
</dbReference>
<dbReference type="EMBL" id="CP119069">
    <property type="protein sequence ID" value="WEL39189.1"/>
    <property type="molecule type" value="Genomic_DNA"/>
</dbReference>
<dbReference type="InterPro" id="IPR023267">
    <property type="entry name" value="RCMT"/>
</dbReference>
<feature type="binding site" evidence="5">
    <location>
        <position position="193"/>
    </location>
    <ligand>
        <name>S-adenosyl-L-methionine</name>
        <dbReference type="ChEBI" id="CHEBI:59789"/>
    </ligand>
</feature>
<dbReference type="InterPro" id="IPR029063">
    <property type="entry name" value="SAM-dependent_MTases_sf"/>
</dbReference>
<accession>A0ABY8CNR1</accession>
<comment type="similarity">
    <text evidence="5">Belongs to the class I-like SAM-binding methyltransferase superfamily. RsmB/NOP family.</text>
</comment>
<evidence type="ECO:0000256" key="2">
    <source>
        <dbReference type="ARBA" id="ARBA00022679"/>
    </source>
</evidence>
<proteinExistence type="inferred from homology"/>
<name>A0ABY8CNR1_ENCHE</name>
<evidence type="ECO:0000256" key="3">
    <source>
        <dbReference type="ARBA" id="ARBA00022691"/>
    </source>
</evidence>
<dbReference type="Proteomes" id="UP001217963">
    <property type="component" value="Chromosome VIII"/>
</dbReference>
<dbReference type="Gene3D" id="3.40.50.150">
    <property type="entry name" value="Vaccinia Virus protein VP39"/>
    <property type="match status" value="1"/>
</dbReference>